<feature type="transmembrane region" description="Helical" evidence="1">
    <location>
        <begin position="77"/>
        <end position="102"/>
    </location>
</feature>
<organism evidence="2 3">
    <name type="scientific">Sneathia sanguinegens</name>
    <dbReference type="NCBI Taxonomy" id="40543"/>
    <lineage>
        <taxon>Bacteria</taxon>
        <taxon>Fusobacteriati</taxon>
        <taxon>Fusobacteriota</taxon>
        <taxon>Fusobacteriia</taxon>
        <taxon>Fusobacteriales</taxon>
        <taxon>Leptotrichiaceae</taxon>
        <taxon>Sneathia</taxon>
    </lineage>
</organism>
<evidence type="ECO:0000313" key="2">
    <source>
        <dbReference type="EMBL" id="MDK9580434.1"/>
    </source>
</evidence>
<name>A0ABT7HJW2_9FUSO</name>
<feature type="transmembrane region" description="Helical" evidence="1">
    <location>
        <begin position="133"/>
        <end position="159"/>
    </location>
</feature>
<comment type="caution">
    <text evidence="2">The sequence shown here is derived from an EMBL/GenBank/DDBJ whole genome shotgun (WGS) entry which is preliminary data.</text>
</comment>
<gene>
    <name evidence="2" type="ORF">QQA45_02755</name>
</gene>
<keyword evidence="3" id="KW-1185">Reference proteome</keyword>
<reference evidence="2 3" key="1">
    <citation type="submission" date="2023-06" db="EMBL/GenBank/DDBJ databases">
        <title>Antibody response to the Sneathia vaginalis cytopathogenic toxin A during pregnancy.</title>
        <authorList>
            <person name="Mccoy Z.T."/>
            <person name="Serrano M.G."/>
            <person name="Spaine K."/>
            <person name="Edwards D.J."/>
            <person name="Buck G.A."/>
            <person name="Jefferson K."/>
        </authorList>
    </citation>
    <scope>NUCLEOTIDE SEQUENCE [LARGE SCALE GENOMIC DNA]</scope>
    <source>
        <strain evidence="2 3">CCUG 42621</strain>
    </source>
</reference>
<dbReference type="RefSeq" id="WP_066728731.1">
    <property type="nucleotide sequence ID" value="NZ_CAMPUK010000008.1"/>
</dbReference>
<dbReference type="Proteomes" id="UP001225134">
    <property type="component" value="Unassembled WGS sequence"/>
</dbReference>
<keyword evidence="1" id="KW-0472">Membrane</keyword>
<feature type="transmembrane region" description="Helical" evidence="1">
    <location>
        <begin position="40"/>
        <end position="57"/>
    </location>
</feature>
<keyword evidence="1" id="KW-0812">Transmembrane</keyword>
<keyword evidence="1" id="KW-1133">Transmembrane helix</keyword>
<protein>
    <recommendedName>
        <fullName evidence="4">CDP-diacylglycerol--glycerol-3-phosphate 3-phosphatidyltransferase</fullName>
    </recommendedName>
</protein>
<evidence type="ECO:0000256" key="1">
    <source>
        <dbReference type="SAM" id="Phobius"/>
    </source>
</evidence>
<evidence type="ECO:0008006" key="4">
    <source>
        <dbReference type="Google" id="ProtNLM"/>
    </source>
</evidence>
<sequence length="165" mass="18678">MSSRIFKIISIILLPLFMIVLSTFGSIFVVGYVTSFFTCIYALYVFAICILEDIKFLRRDITNIYDKILYDLNDTLVIYGLLLALVSIGKVWLFIFLILIAFEFIRSGREAIKLSKGEIVENKLGKLLVYSKFTGLVLILILPNFLGITTLLLIPAVALEILNLV</sequence>
<dbReference type="EMBL" id="JASSPP010000003">
    <property type="protein sequence ID" value="MDK9580434.1"/>
    <property type="molecule type" value="Genomic_DNA"/>
</dbReference>
<evidence type="ECO:0000313" key="3">
    <source>
        <dbReference type="Proteomes" id="UP001225134"/>
    </source>
</evidence>
<proteinExistence type="predicted"/>
<accession>A0ABT7HJW2</accession>
<feature type="transmembrane region" description="Helical" evidence="1">
    <location>
        <begin position="12"/>
        <end position="34"/>
    </location>
</feature>